<gene>
    <name evidence="2" type="ORF">E3Q17_04445</name>
</gene>
<evidence type="ECO:0000313" key="2">
    <source>
        <dbReference type="EMBL" id="TIB94553.1"/>
    </source>
</evidence>
<dbReference type="EMBL" id="SPRH01000140">
    <property type="protein sequence ID" value="TIB94553.1"/>
    <property type="molecule type" value="Genomic_DNA"/>
</dbReference>
<reference evidence="2 3" key="1">
    <citation type="submission" date="2019-03" db="EMBL/GenBank/DDBJ databases">
        <title>Sequencing 25 genomes of Wallemia mellicola.</title>
        <authorList>
            <person name="Gostincar C."/>
        </authorList>
    </citation>
    <scope>NUCLEOTIDE SEQUENCE [LARGE SCALE GENOMIC DNA]</scope>
    <source>
        <strain evidence="2 3">EXF-1262</strain>
    </source>
</reference>
<accession>A0A4T0NCJ0</accession>
<evidence type="ECO:0000313" key="3">
    <source>
        <dbReference type="Proteomes" id="UP000307169"/>
    </source>
</evidence>
<name>A0A4T0NCJ0_9BASI</name>
<protein>
    <submittedName>
        <fullName evidence="2">Uncharacterized protein</fullName>
    </submittedName>
</protein>
<comment type="caution">
    <text evidence="2">The sequence shown here is derived from an EMBL/GenBank/DDBJ whole genome shotgun (WGS) entry which is preliminary data.</text>
</comment>
<sequence>METFTPMDLGNNDGNEKAKQALSIPIKHTTIPHHTTDHNITSASQPRKLTLPTPFKGIYSWFDRQESSQNGYLEFNHGFKDKTN</sequence>
<dbReference type="Proteomes" id="UP000307169">
    <property type="component" value="Unassembled WGS sequence"/>
</dbReference>
<evidence type="ECO:0000256" key="1">
    <source>
        <dbReference type="SAM" id="MobiDB-lite"/>
    </source>
</evidence>
<feature type="compositionally biased region" description="Low complexity" evidence="1">
    <location>
        <begin position="28"/>
        <end position="41"/>
    </location>
</feature>
<organism evidence="2 3">
    <name type="scientific">Wallemia mellicola</name>
    <dbReference type="NCBI Taxonomy" id="1708541"/>
    <lineage>
        <taxon>Eukaryota</taxon>
        <taxon>Fungi</taxon>
        <taxon>Dikarya</taxon>
        <taxon>Basidiomycota</taxon>
        <taxon>Wallemiomycotina</taxon>
        <taxon>Wallemiomycetes</taxon>
        <taxon>Wallemiales</taxon>
        <taxon>Wallemiaceae</taxon>
        <taxon>Wallemia</taxon>
    </lineage>
</organism>
<dbReference type="AlphaFoldDB" id="A0A4T0NCJ0"/>
<feature type="region of interest" description="Disordered" evidence="1">
    <location>
        <begin position="28"/>
        <end position="48"/>
    </location>
</feature>
<proteinExistence type="predicted"/>